<protein>
    <submittedName>
        <fullName evidence="1">Saccharopine dehydrogenase</fullName>
    </submittedName>
</protein>
<evidence type="ECO:0000313" key="1">
    <source>
        <dbReference type="EMBL" id="MCM2387803.1"/>
    </source>
</evidence>
<evidence type="ECO:0000313" key="2">
    <source>
        <dbReference type="Proteomes" id="UP001431429"/>
    </source>
</evidence>
<accession>A0ABT0UK89</accession>
<dbReference type="Proteomes" id="UP001431429">
    <property type="component" value="Unassembled WGS sequence"/>
</dbReference>
<dbReference type="InterPro" id="IPR036291">
    <property type="entry name" value="NAD(P)-bd_dom_sf"/>
</dbReference>
<comment type="caution">
    <text evidence="1">The sequence shown here is derived from an EMBL/GenBank/DDBJ whole genome shotgun (WGS) entry which is preliminary data.</text>
</comment>
<dbReference type="EMBL" id="JAMQAW010000006">
    <property type="protein sequence ID" value="MCM2387803.1"/>
    <property type="molecule type" value="Genomic_DNA"/>
</dbReference>
<dbReference type="PANTHER" id="PTHR43796:SF2">
    <property type="entry name" value="CARBOXYNORSPERMIDINE SYNTHASE"/>
    <property type="match status" value="1"/>
</dbReference>
<organism evidence="1 2">
    <name type="scientific">Streptomyces albipurpureus</name>
    <dbReference type="NCBI Taxonomy" id="2897419"/>
    <lineage>
        <taxon>Bacteria</taxon>
        <taxon>Bacillati</taxon>
        <taxon>Actinomycetota</taxon>
        <taxon>Actinomycetes</taxon>
        <taxon>Kitasatosporales</taxon>
        <taxon>Streptomycetaceae</taxon>
        <taxon>Streptomyces</taxon>
    </lineage>
</organism>
<name>A0ABT0UK89_9ACTN</name>
<sequence>MNDDLTFDPRGPVLLVGGYGTVGAELARLAAPHWPLLLAGRTVERGQRLAQETGARLVRWDLGDPKPFREAVRAVVTVVNDPDDRVLRAAVRGQVPYVDVARWTARMQRAATVAALLRPTAPVLLSSAWMGGVASLSAAALAEDLGGADTVEVAIRWDLKDRAGADSVEFMDRFGLDFEVVQGGRRHTIMPLSDTRTVRIGAVPTKVTRFDTPEQFTLPLTLGTTTATTRIGFSSASSTSALLVAKRLGFFRWGRGERFTPARRALLYAPGEGGTAQLRVDVSHRGRTLTATVTDPAGQAHLTALGGLLALQRVLGADGAPAPTGVVFPEQTPIPTKVAEQFATYGVTMDTTSARAADEALHTAGRAA</sequence>
<dbReference type="SUPFAM" id="SSF51735">
    <property type="entry name" value="NAD(P)-binding Rossmann-fold domains"/>
    <property type="match status" value="1"/>
</dbReference>
<dbReference type="RefSeq" id="WP_250918160.1">
    <property type="nucleotide sequence ID" value="NZ_JAMQAW010000006.1"/>
</dbReference>
<keyword evidence="2" id="KW-1185">Reference proteome</keyword>
<proteinExistence type="predicted"/>
<gene>
    <name evidence="1" type="ORF">NBG84_05670</name>
</gene>
<dbReference type="PANTHER" id="PTHR43796">
    <property type="entry name" value="CARBOXYNORSPERMIDINE SYNTHASE"/>
    <property type="match status" value="1"/>
</dbReference>
<dbReference type="Gene3D" id="3.40.50.720">
    <property type="entry name" value="NAD(P)-binding Rossmann-like Domain"/>
    <property type="match status" value="1"/>
</dbReference>
<reference evidence="1" key="1">
    <citation type="submission" date="2022-06" db="EMBL/GenBank/DDBJ databases">
        <title>Genome public.</title>
        <authorList>
            <person name="Sun Q."/>
        </authorList>
    </citation>
    <scope>NUCLEOTIDE SEQUENCE</scope>
    <source>
        <strain evidence="1">CWNU-1</strain>
    </source>
</reference>